<dbReference type="OrthoDB" id="5861088at2759"/>
<accession>A0A2G9U3B0</accession>
<protein>
    <submittedName>
        <fullName evidence="1">Uncharacterized protein</fullName>
    </submittedName>
</protein>
<dbReference type="AlphaFoldDB" id="A0A2G9U3B0"/>
<proteinExistence type="predicted"/>
<evidence type="ECO:0000313" key="1">
    <source>
        <dbReference type="EMBL" id="PIO64674.1"/>
    </source>
</evidence>
<feature type="non-terminal residue" evidence="1">
    <location>
        <position position="1"/>
    </location>
</feature>
<dbReference type="EMBL" id="KZ349679">
    <property type="protein sequence ID" value="PIO64674.1"/>
    <property type="molecule type" value="Genomic_DNA"/>
</dbReference>
<keyword evidence="2" id="KW-1185">Reference proteome</keyword>
<evidence type="ECO:0000313" key="2">
    <source>
        <dbReference type="Proteomes" id="UP000230423"/>
    </source>
</evidence>
<sequence length="64" mass="7159">RLFVANRAAAAIQLVDTVRWISARNVALADAVVPHFSASWGLLAIPLKGAIRLHRYSFRFDVNR</sequence>
<organism evidence="1 2">
    <name type="scientific">Teladorsagia circumcincta</name>
    <name type="common">Brown stomach worm</name>
    <name type="synonym">Ostertagia circumcincta</name>
    <dbReference type="NCBI Taxonomy" id="45464"/>
    <lineage>
        <taxon>Eukaryota</taxon>
        <taxon>Metazoa</taxon>
        <taxon>Ecdysozoa</taxon>
        <taxon>Nematoda</taxon>
        <taxon>Chromadorea</taxon>
        <taxon>Rhabditida</taxon>
        <taxon>Rhabditina</taxon>
        <taxon>Rhabditomorpha</taxon>
        <taxon>Strongyloidea</taxon>
        <taxon>Trichostrongylidae</taxon>
        <taxon>Teladorsagia</taxon>
    </lineage>
</organism>
<gene>
    <name evidence="1" type="ORF">TELCIR_13688</name>
</gene>
<reference evidence="1 2" key="1">
    <citation type="submission" date="2015-09" db="EMBL/GenBank/DDBJ databases">
        <title>Draft genome of the parasitic nematode Teladorsagia circumcincta isolate WARC Sus (inbred).</title>
        <authorList>
            <person name="Mitreva M."/>
        </authorList>
    </citation>
    <scope>NUCLEOTIDE SEQUENCE [LARGE SCALE GENOMIC DNA]</scope>
    <source>
        <strain evidence="1 2">S</strain>
    </source>
</reference>
<name>A0A2G9U3B0_TELCI</name>
<dbReference type="Proteomes" id="UP000230423">
    <property type="component" value="Unassembled WGS sequence"/>
</dbReference>